<keyword evidence="4" id="KW-0479">Metal-binding</keyword>
<evidence type="ECO:0000256" key="5">
    <source>
        <dbReference type="ARBA" id="ARBA00022989"/>
    </source>
</evidence>
<evidence type="ECO:0000256" key="8">
    <source>
        <dbReference type="ARBA" id="ARBA00023133"/>
    </source>
</evidence>
<evidence type="ECO:0000256" key="3">
    <source>
        <dbReference type="ARBA" id="ARBA00022692"/>
    </source>
</evidence>
<feature type="transmembrane region" description="Helical" evidence="12">
    <location>
        <begin position="259"/>
        <end position="282"/>
    </location>
</feature>
<evidence type="ECO:0000256" key="2">
    <source>
        <dbReference type="ARBA" id="ARBA00022475"/>
    </source>
</evidence>
<dbReference type="InterPro" id="IPR003780">
    <property type="entry name" value="COX15/CtaA_fam"/>
</dbReference>
<dbReference type="EMBL" id="CP121194">
    <property type="protein sequence ID" value="XBH11415.1"/>
    <property type="molecule type" value="Genomic_DNA"/>
</dbReference>
<feature type="transmembrane region" description="Helical" evidence="12">
    <location>
        <begin position="143"/>
        <end position="161"/>
    </location>
</feature>
<dbReference type="GO" id="GO:0016491">
    <property type="term" value="F:oxidoreductase activity"/>
    <property type="evidence" value="ECO:0007669"/>
    <property type="project" value="UniProtKB-KW"/>
</dbReference>
<keyword evidence="7" id="KW-0408">Iron</keyword>
<sequence>MATVAAMAGKRIPKALVGYAWLVVAYNVLVILWGAVVRATGSGAGCGDNWPLCNGDYFPHHPRLATVIEFAHRSMTGVSTILVIGLVVWTFYAAMRGHRARRAVVASAILLVTEALLGAVLVLGKFVGNNISTARVVMQSIHFTNTLLFLGSLALTAWWLGDADDSAGQNHAMESNSKDRSLFWPAWVTIIATIVVGATGSVAALADTLFPSPSLLAGFASDFAQNSPLLVRMRWVHPAAALIGFFCVIWLVMKVRSRLAWIVAGLLCLQFVLGIADVLLLAPTWIQIVHLLGADLYWVALVCLAAEALWGARNKVFSA</sequence>
<name>A0AAU7D235_9BACT</name>
<keyword evidence="8" id="KW-0350">Heme biosynthesis</keyword>
<evidence type="ECO:0000256" key="10">
    <source>
        <dbReference type="ARBA" id="ARBA00023157"/>
    </source>
</evidence>
<keyword evidence="10" id="KW-1015">Disulfide bond</keyword>
<dbReference type="EMBL" id="CP121195">
    <property type="protein sequence ID" value="XBH14897.1"/>
    <property type="molecule type" value="Genomic_DNA"/>
</dbReference>
<evidence type="ECO:0000256" key="11">
    <source>
        <dbReference type="ARBA" id="ARBA00023444"/>
    </source>
</evidence>
<dbReference type="PANTHER" id="PTHR35457">
    <property type="entry name" value="HEME A SYNTHASE"/>
    <property type="match status" value="1"/>
</dbReference>
<gene>
    <name evidence="13" type="ORF">P4G45_06745</name>
    <name evidence="14" type="ORF">P8936_06980</name>
</gene>
<evidence type="ECO:0000256" key="4">
    <source>
        <dbReference type="ARBA" id="ARBA00022723"/>
    </source>
</evidence>
<dbReference type="RefSeq" id="WP_348268907.1">
    <property type="nucleotide sequence ID" value="NZ_CP121194.1"/>
</dbReference>
<protein>
    <submittedName>
        <fullName evidence="13">COX15/CtaA family protein</fullName>
    </submittedName>
</protein>
<keyword evidence="9 12" id="KW-0472">Membrane</keyword>
<dbReference type="GO" id="GO:0016020">
    <property type="term" value="C:membrane"/>
    <property type="evidence" value="ECO:0007669"/>
    <property type="project" value="UniProtKB-SubCell"/>
</dbReference>
<accession>A0AAU7D235</accession>
<feature type="transmembrane region" description="Helical" evidence="12">
    <location>
        <begin position="104"/>
        <end position="123"/>
    </location>
</feature>
<feature type="transmembrane region" description="Helical" evidence="12">
    <location>
        <begin position="16"/>
        <end position="36"/>
    </location>
</feature>
<evidence type="ECO:0000256" key="12">
    <source>
        <dbReference type="SAM" id="Phobius"/>
    </source>
</evidence>
<keyword evidence="5 12" id="KW-1133">Transmembrane helix</keyword>
<comment type="subcellular location">
    <subcellularLocation>
        <location evidence="1">Membrane</location>
        <topology evidence="1">Multi-pass membrane protein</topology>
    </subcellularLocation>
</comment>
<evidence type="ECO:0000313" key="14">
    <source>
        <dbReference type="EMBL" id="XBH14897.1"/>
    </source>
</evidence>
<dbReference type="PANTHER" id="PTHR35457:SF1">
    <property type="entry name" value="HEME A SYNTHASE"/>
    <property type="match status" value="1"/>
</dbReference>
<dbReference type="Pfam" id="PF02628">
    <property type="entry name" value="COX15-CtaA"/>
    <property type="match status" value="1"/>
</dbReference>
<evidence type="ECO:0000256" key="7">
    <source>
        <dbReference type="ARBA" id="ARBA00023004"/>
    </source>
</evidence>
<keyword evidence="2" id="KW-1003">Cell membrane</keyword>
<organism evidence="13">
    <name type="scientific">Edaphobacter paludis</name>
    <dbReference type="NCBI Taxonomy" id="3035702"/>
    <lineage>
        <taxon>Bacteria</taxon>
        <taxon>Pseudomonadati</taxon>
        <taxon>Acidobacteriota</taxon>
        <taxon>Terriglobia</taxon>
        <taxon>Terriglobales</taxon>
        <taxon>Acidobacteriaceae</taxon>
        <taxon>Edaphobacter</taxon>
    </lineage>
</organism>
<reference evidence="13" key="1">
    <citation type="submission" date="2023-03" db="EMBL/GenBank/DDBJ databases">
        <title>Edaphobacter sp.</title>
        <authorList>
            <person name="Huber K.J."/>
            <person name="Papendorf J."/>
            <person name="Pilke C."/>
            <person name="Bunk B."/>
            <person name="Sproeer C."/>
            <person name="Pester M."/>
        </authorList>
    </citation>
    <scope>NUCLEOTIDE SEQUENCE</scope>
    <source>
        <strain evidence="13">DSM 109919</strain>
        <strain evidence="14">DSM 109920</strain>
    </source>
</reference>
<evidence type="ECO:0000256" key="1">
    <source>
        <dbReference type="ARBA" id="ARBA00004141"/>
    </source>
</evidence>
<evidence type="ECO:0000256" key="6">
    <source>
        <dbReference type="ARBA" id="ARBA00023002"/>
    </source>
</evidence>
<evidence type="ECO:0000256" key="9">
    <source>
        <dbReference type="ARBA" id="ARBA00023136"/>
    </source>
</evidence>
<proteinExistence type="predicted"/>
<feature type="transmembrane region" description="Helical" evidence="12">
    <location>
        <begin position="288"/>
        <end position="310"/>
    </location>
</feature>
<keyword evidence="3 12" id="KW-0812">Transmembrane</keyword>
<dbReference type="InterPro" id="IPR050450">
    <property type="entry name" value="COX15/CtaA_HemeA_synthase"/>
</dbReference>
<dbReference type="GO" id="GO:0046872">
    <property type="term" value="F:metal ion binding"/>
    <property type="evidence" value="ECO:0007669"/>
    <property type="project" value="UniProtKB-KW"/>
</dbReference>
<keyword evidence="6" id="KW-0560">Oxidoreductase</keyword>
<comment type="pathway">
    <text evidence="11">Porphyrin-containing compound metabolism.</text>
</comment>
<dbReference type="KEGG" id="epl:P4G45_06745"/>
<dbReference type="AlphaFoldDB" id="A0AAU7D235"/>
<evidence type="ECO:0000313" key="13">
    <source>
        <dbReference type="EMBL" id="XBH11415.1"/>
    </source>
</evidence>
<feature type="transmembrane region" description="Helical" evidence="12">
    <location>
        <begin position="70"/>
        <end position="92"/>
    </location>
</feature>
<feature type="transmembrane region" description="Helical" evidence="12">
    <location>
        <begin position="235"/>
        <end position="252"/>
    </location>
</feature>
<accession>A0AAU7DCL0</accession>
<feature type="transmembrane region" description="Helical" evidence="12">
    <location>
        <begin position="182"/>
        <end position="206"/>
    </location>
</feature>
<dbReference type="GO" id="GO:0006784">
    <property type="term" value="P:heme A biosynthetic process"/>
    <property type="evidence" value="ECO:0007669"/>
    <property type="project" value="InterPro"/>
</dbReference>